<evidence type="ECO:0000256" key="8">
    <source>
        <dbReference type="ARBA" id="ARBA00023134"/>
    </source>
</evidence>
<dbReference type="GO" id="GO:0005096">
    <property type="term" value="F:GTPase activator activity"/>
    <property type="evidence" value="ECO:0007669"/>
    <property type="project" value="UniProtKB-KW"/>
</dbReference>
<keyword evidence="15" id="KW-1185">Reference proteome</keyword>
<evidence type="ECO:0000313" key="15">
    <source>
        <dbReference type="Proteomes" id="UP000186922"/>
    </source>
</evidence>
<comment type="subcellular location">
    <subcellularLocation>
        <location evidence="1">Cell membrane</location>
        <topology evidence="1">Lipid-anchor</topology>
        <orientation evidence="1">Cytoplasmic side</orientation>
    </subcellularLocation>
</comment>
<dbReference type="Proteomes" id="UP000186922">
    <property type="component" value="Unassembled WGS sequence"/>
</dbReference>
<organism evidence="14 15">
    <name type="scientific">Ramazzottius varieornatus</name>
    <name type="common">Water bear</name>
    <name type="synonym">Tardigrade</name>
    <dbReference type="NCBI Taxonomy" id="947166"/>
    <lineage>
        <taxon>Eukaryota</taxon>
        <taxon>Metazoa</taxon>
        <taxon>Ecdysozoa</taxon>
        <taxon>Tardigrada</taxon>
        <taxon>Eutardigrada</taxon>
        <taxon>Parachela</taxon>
        <taxon>Hypsibioidea</taxon>
        <taxon>Ramazzottiidae</taxon>
        <taxon>Ramazzottius</taxon>
    </lineage>
</organism>
<dbReference type="SMART" id="SM00673">
    <property type="entry name" value="CARP"/>
    <property type="match status" value="2"/>
</dbReference>
<proteinExistence type="inferred from homology"/>
<gene>
    <name evidence="14" type="primary">RvY_09034</name>
    <name evidence="14" type="synonym">RvY_09034.1</name>
    <name evidence="14" type="ORF">RvY_09034-1</name>
</gene>
<comment type="similarity">
    <text evidence="2">Belongs to the TBCC family.</text>
</comment>
<feature type="binding site" evidence="12">
    <location>
        <begin position="117"/>
        <end position="118"/>
    </location>
    <ligand>
        <name>GTP</name>
        <dbReference type="ChEBI" id="CHEBI:37565"/>
    </ligand>
</feature>
<keyword evidence="4" id="KW-0343">GTPase activation</keyword>
<keyword evidence="10" id="KW-0564">Palmitate</keyword>
<dbReference type="PIRSF" id="PIRSF037947">
    <property type="entry name" value="Protein_XRP2"/>
    <property type="match status" value="1"/>
</dbReference>
<dbReference type="Gene3D" id="2.160.20.70">
    <property type="match status" value="1"/>
</dbReference>
<evidence type="ECO:0000256" key="12">
    <source>
        <dbReference type="PIRSR" id="PIRSR037947-1"/>
    </source>
</evidence>
<evidence type="ECO:0000256" key="3">
    <source>
        <dbReference type="ARBA" id="ARBA00015771"/>
    </source>
</evidence>
<dbReference type="InterPro" id="IPR039093">
    <property type="entry name" value="XRP2"/>
</dbReference>
<dbReference type="InterPro" id="IPR017901">
    <property type="entry name" value="C-CAP_CF_C-like"/>
</dbReference>
<dbReference type="Gene3D" id="3.30.70.141">
    <property type="entry name" value="Nucleoside diphosphate kinase-like domain"/>
    <property type="match status" value="1"/>
</dbReference>
<evidence type="ECO:0000256" key="11">
    <source>
        <dbReference type="ARBA" id="ARBA00023288"/>
    </source>
</evidence>
<dbReference type="OrthoDB" id="194775at2759"/>
<accession>A0A1D1VA78</accession>
<sequence>MGQVLAVLRNLLGNGTPTMQISTVDSEILNRRRLSSTGQTTLKSYSWSNRLNTINPDDYKHIGLESRTIVHQPGSIKGHQFIIERCRNCNIFLFDWTDSITILDCTGCAIFVGPCKGSTFVRNCDDCTILVLCQQFRTRDCRRISVHLCCSTKPIIENTVAAKFACLQVSYGELEGQMAQAGLSPFNNNWTNVHDFTPNNGEGGTSHNFSLITDELATAKVGLNDPEVIGETDLLASFDPSISLVPFTTGNGPASDPGEDCLVIVFATEKAKSSQLARSFVSAVRAGQPAMILLSTMEITMLPHDLRRILHMSSGINSPSGSSQVALHYHGVLAGKVLGTLSSKEEYRSAVYVSPTVHQAHTEIEACWNLAEMKMN</sequence>
<keyword evidence="7 12" id="KW-0547">Nucleotide-binding</keyword>
<dbReference type="STRING" id="947166.A0A1D1VA78"/>
<dbReference type="GO" id="GO:0005929">
    <property type="term" value="C:cilium"/>
    <property type="evidence" value="ECO:0007669"/>
    <property type="project" value="TreeGrafter"/>
</dbReference>
<comment type="caution">
    <text evidence="14">The sequence shown here is derived from an EMBL/GenBank/DDBJ whole genome shotgun (WGS) entry which is preliminary data.</text>
</comment>
<keyword evidence="11" id="KW-0449">Lipoprotein</keyword>
<evidence type="ECO:0000256" key="6">
    <source>
        <dbReference type="ARBA" id="ARBA00022707"/>
    </source>
</evidence>
<dbReference type="PANTHER" id="PTHR15440">
    <property type="entry name" value="XRP2 PROTEIN"/>
    <property type="match status" value="1"/>
</dbReference>
<evidence type="ECO:0000259" key="13">
    <source>
        <dbReference type="PROSITE" id="PS51329"/>
    </source>
</evidence>
<evidence type="ECO:0000256" key="4">
    <source>
        <dbReference type="ARBA" id="ARBA00022468"/>
    </source>
</evidence>
<dbReference type="InterPro" id="IPR016098">
    <property type="entry name" value="CAP/MinC_C"/>
</dbReference>
<feature type="binding site" evidence="12">
    <location>
        <begin position="134"/>
        <end position="137"/>
    </location>
    <ligand>
        <name>GTP</name>
        <dbReference type="ChEBI" id="CHEBI:37565"/>
    </ligand>
</feature>
<dbReference type="GO" id="GO:1990075">
    <property type="term" value="C:periciliary membrane compartment"/>
    <property type="evidence" value="ECO:0007669"/>
    <property type="project" value="TreeGrafter"/>
</dbReference>
<keyword evidence="6" id="KW-0519">Myristate</keyword>
<dbReference type="Pfam" id="PF07986">
    <property type="entry name" value="TBCC"/>
    <property type="match status" value="1"/>
</dbReference>
<evidence type="ECO:0000256" key="1">
    <source>
        <dbReference type="ARBA" id="ARBA00004342"/>
    </source>
</evidence>
<keyword evidence="5" id="KW-1003">Cell membrane</keyword>
<dbReference type="GO" id="GO:0005525">
    <property type="term" value="F:GTP binding"/>
    <property type="evidence" value="ECO:0007669"/>
    <property type="project" value="UniProtKB-KW"/>
</dbReference>
<evidence type="ECO:0000256" key="7">
    <source>
        <dbReference type="ARBA" id="ARBA00022741"/>
    </source>
</evidence>
<dbReference type="InterPro" id="IPR036850">
    <property type="entry name" value="NDK-like_dom_sf"/>
</dbReference>
<evidence type="ECO:0000256" key="9">
    <source>
        <dbReference type="ARBA" id="ARBA00023136"/>
    </source>
</evidence>
<evidence type="ECO:0000256" key="2">
    <source>
        <dbReference type="ARBA" id="ARBA00008848"/>
    </source>
</evidence>
<dbReference type="GO" id="GO:0006892">
    <property type="term" value="P:post-Golgi vesicle-mediated transport"/>
    <property type="evidence" value="ECO:0007669"/>
    <property type="project" value="TreeGrafter"/>
</dbReference>
<dbReference type="PANTHER" id="PTHR15440:SF0">
    <property type="entry name" value="PROTEIN XRP2"/>
    <property type="match status" value="1"/>
</dbReference>
<keyword evidence="8 12" id="KW-0342">GTP-binding</keyword>
<evidence type="ECO:0000256" key="5">
    <source>
        <dbReference type="ARBA" id="ARBA00022475"/>
    </source>
</evidence>
<dbReference type="AlphaFoldDB" id="A0A1D1VA78"/>
<name>A0A1D1VA78_RAMVA</name>
<dbReference type="InterPro" id="IPR006599">
    <property type="entry name" value="CARP_motif"/>
</dbReference>
<evidence type="ECO:0000313" key="14">
    <source>
        <dbReference type="EMBL" id="GAU97800.1"/>
    </source>
</evidence>
<dbReference type="InterPro" id="IPR012945">
    <property type="entry name" value="Tubulin-bd_cofactor_C_dom"/>
</dbReference>
<protein>
    <recommendedName>
        <fullName evidence="3">Protein XRP2</fullName>
    </recommendedName>
</protein>
<reference evidence="14 15" key="1">
    <citation type="journal article" date="2016" name="Nat. Commun.">
        <title>Extremotolerant tardigrade genome and improved radiotolerance of human cultured cells by tardigrade-unique protein.</title>
        <authorList>
            <person name="Hashimoto T."/>
            <person name="Horikawa D.D."/>
            <person name="Saito Y."/>
            <person name="Kuwahara H."/>
            <person name="Kozuka-Hata H."/>
            <person name="Shin-I T."/>
            <person name="Minakuchi Y."/>
            <person name="Ohishi K."/>
            <person name="Motoyama A."/>
            <person name="Aizu T."/>
            <person name="Enomoto A."/>
            <person name="Kondo K."/>
            <person name="Tanaka S."/>
            <person name="Hara Y."/>
            <person name="Koshikawa S."/>
            <person name="Sagara H."/>
            <person name="Miura T."/>
            <person name="Yokobori S."/>
            <person name="Miyagawa K."/>
            <person name="Suzuki Y."/>
            <person name="Kubo T."/>
            <person name="Oyama M."/>
            <person name="Kohara Y."/>
            <person name="Fujiyama A."/>
            <person name="Arakawa K."/>
            <person name="Katayama T."/>
            <person name="Toyoda A."/>
            <person name="Kunieda T."/>
        </authorList>
    </citation>
    <scope>NUCLEOTIDE SEQUENCE [LARGE SCALE GENOMIC DNA]</scope>
    <source>
        <strain evidence="14 15">YOKOZUNA-1</strain>
    </source>
</reference>
<dbReference type="EMBL" id="BDGG01000004">
    <property type="protein sequence ID" value="GAU97800.1"/>
    <property type="molecule type" value="Genomic_DNA"/>
</dbReference>
<evidence type="ECO:0000256" key="10">
    <source>
        <dbReference type="ARBA" id="ARBA00023139"/>
    </source>
</evidence>
<dbReference type="PROSITE" id="PS51329">
    <property type="entry name" value="C_CAP_COFACTOR_C"/>
    <property type="match status" value="1"/>
</dbReference>
<feature type="domain" description="C-CAP/cofactor C-like" evidence="13">
    <location>
        <begin position="45"/>
        <end position="198"/>
    </location>
</feature>
<keyword evidence="9" id="KW-0472">Membrane</keyword>